<feature type="region of interest" description="Disordered" evidence="1">
    <location>
        <begin position="37"/>
        <end position="70"/>
    </location>
</feature>
<dbReference type="EMBL" id="VSRR010152284">
    <property type="protein sequence ID" value="MPD06644.1"/>
    <property type="molecule type" value="Genomic_DNA"/>
</dbReference>
<sequence>MVLNGFRSYFREVVLQCSSGRCCCCCSTPSTYLDSPHLTRRRQDSIEHTSRSRSGESGDPAQPETTRQTT</sequence>
<evidence type="ECO:0000256" key="1">
    <source>
        <dbReference type="SAM" id="MobiDB-lite"/>
    </source>
</evidence>
<organism evidence="2 3">
    <name type="scientific">Portunus trituberculatus</name>
    <name type="common">Swimming crab</name>
    <name type="synonym">Neptunus trituberculatus</name>
    <dbReference type="NCBI Taxonomy" id="210409"/>
    <lineage>
        <taxon>Eukaryota</taxon>
        <taxon>Metazoa</taxon>
        <taxon>Ecdysozoa</taxon>
        <taxon>Arthropoda</taxon>
        <taxon>Crustacea</taxon>
        <taxon>Multicrustacea</taxon>
        <taxon>Malacostraca</taxon>
        <taxon>Eumalacostraca</taxon>
        <taxon>Eucarida</taxon>
        <taxon>Decapoda</taxon>
        <taxon>Pleocyemata</taxon>
        <taxon>Brachyura</taxon>
        <taxon>Eubrachyura</taxon>
        <taxon>Portunoidea</taxon>
        <taxon>Portunidae</taxon>
        <taxon>Portuninae</taxon>
        <taxon>Portunus</taxon>
    </lineage>
</organism>
<protein>
    <submittedName>
        <fullName evidence="2">Uncharacterized protein</fullName>
    </submittedName>
</protein>
<evidence type="ECO:0000313" key="2">
    <source>
        <dbReference type="EMBL" id="MPD06644.1"/>
    </source>
</evidence>
<evidence type="ECO:0000313" key="3">
    <source>
        <dbReference type="Proteomes" id="UP000324222"/>
    </source>
</evidence>
<accession>A0A5B7KIF4</accession>
<dbReference type="AlphaFoldDB" id="A0A5B7KIF4"/>
<keyword evidence="3" id="KW-1185">Reference proteome</keyword>
<gene>
    <name evidence="2" type="ORF">E2C01_102467</name>
</gene>
<feature type="compositionally biased region" description="Basic and acidic residues" evidence="1">
    <location>
        <begin position="41"/>
        <end position="56"/>
    </location>
</feature>
<reference evidence="2 3" key="1">
    <citation type="submission" date="2019-05" db="EMBL/GenBank/DDBJ databases">
        <title>Another draft genome of Portunus trituberculatus and its Hox gene families provides insights of decapod evolution.</title>
        <authorList>
            <person name="Jeong J.-H."/>
            <person name="Song I."/>
            <person name="Kim S."/>
            <person name="Choi T."/>
            <person name="Kim D."/>
            <person name="Ryu S."/>
            <person name="Kim W."/>
        </authorList>
    </citation>
    <scope>NUCLEOTIDE SEQUENCE [LARGE SCALE GENOMIC DNA]</scope>
    <source>
        <tissue evidence="2">Muscle</tissue>
    </source>
</reference>
<dbReference type="Proteomes" id="UP000324222">
    <property type="component" value="Unassembled WGS sequence"/>
</dbReference>
<name>A0A5B7KIF4_PORTR</name>
<comment type="caution">
    <text evidence="2">The sequence shown here is derived from an EMBL/GenBank/DDBJ whole genome shotgun (WGS) entry which is preliminary data.</text>
</comment>
<proteinExistence type="predicted"/>